<feature type="transmembrane region" description="Helical" evidence="4">
    <location>
        <begin position="142"/>
        <end position="160"/>
    </location>
</feature>
<evidence type="ECO:0000313" key="5">
    <source>
        <dbReference type="EMBL" id="OGZ03974.1"/>
    </source>
</evidence>
<evidence type="ECO:0000256" key="4">
    <source>
        <dbReference type="SAM" id="Phobius"/>
    </source>
</evidence>
<accession>A0A1G2CRF7</accession>
<keyword evidence="1" id="KW-0378">Hydrolase</keyword>
<dbReference type="PANTHER" id="PTHR46517">
    <property type="entry name" value="FRUCTOSE-2,6-BISPHOSPHATASE TIGAR"/>
    <property type="match status" value="1"/>
</dbReference>
<evidence type="ECO:0000256" key="2">
    <source>
        <dbReference type="PIRSR" id="PIRSR613078-1"/>
    </source>
</evidence>
<evidence type="ECO:0000313" key="6">
    <source>
        <dbReference type="Proteomes" id="UP000177587"/>
    </source>
</evidence>
<feature type="binding site" evidence="3">
    <location>
        <position position="59"/>
    </location>
    <ligand>
        <name>substrate</name>
    </ligand>
</feature>
<dbReference type="InterPro" id="IPR029033">
    <property type="entry name" value="His_PPase_superfam"/>
</dbReference>
<keyword evidence="4" id="KW-1133">Transmembrane helix</keyword>
<reference evidence="5 6" key="1">
    <citation type="journal article" date="2016" name="Nat. Commun.">
        <title>Thousands of microbial genomes shed light on interconnected biogeochemical processes in an aquifer system.</title>
        <authorList>
            <person name="Anantharaman K."/>
            <person name="Brown C.T."/>
            <person name="Hug L.A."/>
            <person name="Sharon I."/>
            <person name="Castelle C.J."/>
            <person name="Probst A.J."/>
            <person name="Thomas B.C."/>
            <person name="Singh A."/>
            <person name="Wilkins M.J."/>
            <person name="Karaoz U."/>
            <person name="Brodie E.L."/>
            <person name="Williams K.H."/>
            <person name="Hubbard S.S."/>
            <person name="Banfield J.F."/>
        </authorList>
    </citation>
    <scope>NUCLEOTIDE SEQUENCE [LARGE SCALE GENOMIC DNA]</scope>
</reference>
<dbReference type="EMBL" id="MHLG01000010">
    <property type="protein sequence ID" value="OGZ03974.1"/>
    <property type="molecule type" value="Genomic_DNA"/>
</dbReference>
<dbReference type="SMART" id="SM00855">
    <property type="entry name" value="PGAM"/>
    <property type="match status" value="1"/>
</dbReference>
<dbReference type="AlphaFoldDB" id="A0A1G2CRF7"/>
<evidence type="ECO:0000256" key="3">
    <source>
        <dbReference type="PIRSR" id="PIRSR613078-2"/>
    </source>
</evidence>
<feature type="active site" description="Proton donor/acceptor" evidence="2">
    <location>
        <position position="85"/>
    </location>
</feature>
<comment type="caution">
    <text evidence="5">The sequence shown here is derived from an EMBL/GenBank/DDBJ whole genome shotgun (WGS) entry which is preliminary data.</text>
</comment>
<organism evidence="5 6">
    <name type="scientific">Candidatus Liptonbacteria bacterium RIFOXYD1_FULL_36_11</name>
    <dbReference type="NCBI Taxonomy" id="1798656"/>
    <lineage>
        <taxon>Bacteria</taxon>
        <taxon>Candidatus Liptoniibacteriota</taxon>
    </lineage>
</organism>
<keyword evidence="4" id="KW-0812">Transmembrane</keyword>
<dbReference type="InterPro" id="IPR013078">
    <property type="entry name" value="His_Pase_superF_clade-1"/>
</dbReference>
<sequence length="182" mass="20609">MRILIARHGATKEGKKGIILGSLPGTLSTQGKKEAKEIAKELKTKKFIPDIIISSNQKRALDTASIIKKEIDKNILIKIDKLIAERKAGIAEGKKEEEIDWSSYEKKPLLLRKHKGGESFQEVIKRAKKFSANLKKYEKYKTILIVSHSVFIAAFLSILYNQPIEKFLSSKSKNKITVFDLK</sequence>
<evidence type="ECO:0000256" key="1">
    <source>
        <dbReference type="ARBA" id="ARBA00022801"/>
    </source>
</evidence>
<dbReference type="Pfam" id="PF00300">
    <property type="entry name" value="His_Phos_1"/>
    <property type="match status" value="1"/>
</dbReference>
<gene>
    <name evidence="5" type="ORF">A2604_02825</name>
</gene>
<keyword evidence="4" id="KW-0472">Membrane</keyword>
<protein>
    <recommendedName>
        <fullName evidence="7">Phosphoglycerate mutase</fullName>
    </recommendedName>
</protein>
<dbReference type="Proteomes" id="UP000177587">
    <property type="component" value="Unassembled WGS sequence"/>
</dbReference>
<dbReference type="SUPFAM" id="SSF53254">
    <property type="entry name" value="Phosphoglycerate mutase-like"/>
    <property type="match status" value="1"/>
</dbReference>
<dbReference type="GO" id="GO:0005829">
    <property type="term" value="C:cytosol"/>
    <property type="evidence" value="ECO:0007669"/>
    <property type="project" value="TreeGrafter"/>
</dbReference>
<proteinExistence type="predicted"/>
<dbReference type="STRING" id="1798656.A2604_02825"/>
<feature type="active site" description="Tele-phosphohistidine intermediate" evidence="2">
    <location>
        <position position="8"/>
    </location>
</feature>
<dbReference type="PANTHER" id="PTHR46517:SF1">
    <property type="entry name" value="FRUCTOSE-2,6-BISPHOSPHATASE TIGAR"/>
    <property type="match status" value="1"/>
</dbReference>
<dbReference type="GO" id="GO:0004331">
    <property type="term" value="F:fructose-2,6-bisphosphate 2-phosphatase activity"/>
    <property type="evidence" value="ECO:0007669"/>
    <property type="project" value="TreeGrafter"/>
</dbReference>
<dbReference type="GO" id="GO:0043456">
    <property type="term" value="P:regulation of pentose-phosphate shunt"/>
    <property type="evidence" value="ECO:0007669"/>
    <property type="project" value="TreeGrafter"/>
</dbReference>
<dbReference type="GO" id="GO:0045820">
    <property type="term" value="P:negative regulation of glycolytic process"/>
    <property type="evidence" value="ECO:0007669"/>
    <property type="project" value="TreeGrafter"/>
</dbReference>
<dbReference type="InterPro" id="IPR051695">
    <property type="entry name" value="Phosphoglycerate_Mutase"/>
</dbReference>
<evidence type="ECO:0008006" key="7">
    <source>
        <dbReference type="Google" id="ProtNLM"/>
    </source>
</evidence>
<dbReference type="Gene3D" id="3.40.50.1240">
    <property type="entry name" value="Phosphoglycerate mutase-like"/>
    <property type="match status" value="1"/>
</dbReference>
<dbReference type="CDD" id="cd07067">
    <property type="entry name" value="HP_PGM_like"/>
    <property type="match status" value="1"/>
</dbReference>
<name>A0A1G2CRF7_9BACT</name>